<evidence type="ECO:0000313" key="1">
    <source>
        <dbReference type="EMBL" id="CAC9975549.1"/>
    </source>
</evidence>
<gene>
    <name evidence="1" type="ORF">FLAPXU55_03263</name>
</gene>
<dbReference type="AlphaFoldDB" id="A0A9N8J3F8"/>
<dbReference type="Proteomes" id="UP000533639">
    <property type="component" value="Unassembled WGS sequence"/>
</dbReference>
<dbReference type="EMBL" id="CAIJDE010000049">
    <property type="protein sequence ID" value="CAC9975549.1"/>
    <property type="molecule type" value="Genomic_DNA"/>
</dbReference>
<sequence>MITKKYNRIKVADLEINEPNKTLITNGFGELEFSDATVVTTNNLKTINGESLVGSGNIDLSNKQDIANQVEIATSQTIPSSWHGKTILFTTSCTITVPASLPASFIFNGITLPGVSVTWAITTPHTWLFGTPSVTAEKQIFTFTKRGSTNSILLLGV</sequence>
<keyword evidence="2" id="KW-1185">Reference proteome</keyword>
<accession>A0A9N8J3F8</accession>
<organism evidence="1 2">
    <name type="scientific">Flavobacterium panici</name>
    <dbReference type="NCBI Taxonomy" id="2654843"/>
    <lineage>
        <taxon>Bacteria</taxon>
        <taxon>Pseudomonadati</taxon>
        <taxon>Bacteroidota</taxon>
        <taxon>Flavobacteriia</taxon>
        <taxon>Flavobacteriales</taxon>
        <taxon>Flavobacteriaceae</taxon>
        <taxon>Flavobacterium</taxon>
    </lineage>
</organism>
<comment type="caution">
    <text evidence="1">The sequence shown here is derived from an EMBL/GenBank/DDBJ whole genome shotgun (WGS) entry which is preliminary data.</text>
</comment>
<name>A0A9N8J3F8_9FLAO</name>
<reference evidence="1 2" key="1">
    <citation type="submission" date="2020-06" db="EMBL/GenBank/DDBJ databases">
        <authorList>
            <person name="Criscuolo A."/>
        </authorList>
    </citation>
    <scope>NUCLEOTIDE SEQUENCE [LARGE SCALE GENOMIC DNA]</scope>
    <source>
        <strain evidence="1">PXU-55</strain>
    </source>
</reference>
<evidence type="ECO:0000313" key="2">
    <source>
        <dbReference type="Proteomes" id="UP000533639"/>
    </source>
</evidence>
<dbReference type="RefSeq" id="WP_180859460.1">
    <property type="nucleotide sequence ID" value="NZ_CAIJDE010000049.1"/>
</dbReference>
<protein>
    <submittedName>
        <fullName evidence="1">Uncharacterized protein</fullName>
    </submittedName>
</protein>
<proteinExistence type="predicted"/>